<sequence length="147" mass="16980">MVSIQKLTKDNFHETAKLEVHPHQKTFVAENWYSIIEASFEETYHSLVIYADNMPVGYAMYGMDTDDGEFWLVRFMTGKEHQGKGYGGDALEQIIEIVKNLPEKPARLRLSYEPDNTVAEKFYAKYGFEKTGEIIDGEAVADLWFKR</sequence>
<dbReference type="EMBL" id="AACKDQ010000028">
    <property type="protein sequence ID" value="EAK9317738.1"/>
    <property type="molecule type" value="Genomic_DNA"/>
</dbReference>
<evidence type="ECO:0000313" key="5">
    <source>
        <dbReference type="EMBL" id="EAC9040655.1"/>
    </source>
</evidence>
<dbReference type="EMBL" id="AACJYH010000007">
    <property type="protein sequence ID" value="EAK8897975.1"/>
    <property type="molecule type" value="Genomic_DNA"/>
</dbReference>
<evidence type="ECO:0000313" key="20">
    <source>
        <dbReference type="EMBL" id="EAG4462513.1"/>
    </source>
</evidence>
<dbReference type="EMBL" id="DAAIHR010000006">
    <property type="protein sequence ID" value="HAB8398397.1"/>
    <property type="molecule type" value="Genomic_DNA"/>
</dbReference>
<evidence type="ECO:0000313" key="68">
    <source>
        <dbReference type="Proteomes" id="UP000403352"/>
    </source>
</evidence>
<dbReference type="EMBL" id="DAAJCS010000007">
    <property type="protein sequence ID" value="HAC0013351.1"/>
    <property type="molecule type" value="Genomic_DNA"/>
</dbReference>
<dbReference type="Proteomes" id="UP000364988">
    <property type="component" value="Unassembled WGS sequence"/>
</dbReference>
<dbReference type="Proteomes" id="UP000841146">
    <property type="component" value="Unassembled WGS sequence"/>
</dbReference>
<evidence type="ECO:0000313" key="92">
    <source>
        <dbReference type="Proteomes" id="UP000844415"/>
    </source>
</evidence>
<dbReference type="Proteomes" id="UP000842809">
    <property type="component" value="Unassembled WGS sequence"/>
</dbReference>
<evidence type="ECO:0000313" key="43">
    <source>
        <dbReference type="EMBL" id="HAC1754785.1"/>
    </source>
</evidence>
<comment type="caution">
    <text evidence="18">The sequence shown here is derived from an EMBL/GenBank/DDBJ whole genome shotgun (WGS) entry which is preliminary data.</text>
</comment>
<dbReference type="EMBL" id="AAHZFY010000016">
    <property type="protein sequence ID" value="ECB9513723.1"/>
    <property type="molecule type" value="Genomic_DNA"/>
</dbReference>
<evidence type="ECO:0000313" key="60">
    <source>
        <dbReference type="Proteomes" id="UP000358545"/>
    </source>
</evidence>
<dbReference type="EMBL" id="AANDSR010000005">
    <property type="protein sequence ID" value="EDN9836757.1"/>
    <property type="molecule type" value="Genomic_DNA"/>
</dbReference>
<dbReference type="EMBL" id="AAAJKI010000002">
    <property type="protein sequence ID" value="EAC6546992.1"/>
    <property type="molecule type" value="Genomic_DNA"/>
</dbReference>
<dbReference type="Proteomes" id="UP000423131">
    <property type="component" value="Unassembled WGS sequence"/>
</dbReference>
<dbReference type="Proteomes" id="UP000389283">
    <property type="component" value="Unassembled WGS sequence"/>
</dbReference>
<evidence type="ECO:0000313" key="23">
    <source>
        <dbReference type="EMBL" id="EAG9519922.1"/>
    </source>
</evidence>
<evidence type="ECO:0000313" key="48">
    <source>
        <dbReference type="EMBL" id="RKA04912.1"/>
    </source>
</evidence>
<dbReference type="Proteomes" id="UP000549379">
    <property type="component" value="Unassembled WGS sequence"/>
</dbReference>
<dbReference type="Proteomes" id="UP000844471">
    <property type="component" value="Unassembled WGS sequence"/>
</dbReference>
<keyword evidence="2" id="KW-0808">Transferase</keyword>
<evidence type="ECO:0000313" key="28">
    <source>
        <dbReference type="EMBL" id="EAK9317738.1"/>
    </source>
</evidence>
<evidence type="ECO:0000313" key="44">
    <source>
        <dbReference type="EMBL" id="HAJ9594227.1"/>
    </source>
</evidence>
<dbReference type="EMBL" id="AABGHY010000007">
    <property type="protein sequence ID" value="EAH3294765.1"/>
    <property type="molecule type" value="Genomic_DNA"/>
</dbReference>
<dbReference type="Proteomes" id="UP000337746">
    <property type="component" value="Unassembled WGS sequence"/>
</dbReference>
<reference evidence="47 93" key="1">
    <citation type="submission" date="2016-09" db="EMBL/GenBank/DDBJ databases">
        <title>100K Listeria isolates.</title>
        <authorList>
            <person name="Chen P."/>
            <person name="Weimer B.C."/>
            <person name="Kong N."/>
            <person name="Huang B."/>
        </authorList>
    </citation>
    <scope>NUCLEOTIDE SEQUENCE [LARGE SCALE GENOMIC DNA]</scope>
    <source>
        <strain evidence="47 93">BCW_2383</strain>
    </source>
</reference>
<evidence type="ECO:0000313" key="25">
    <source>
        <dbReference type="EMBL" id="EAH3294765.1"/>
    </source>
</evidence>
<dbReference type="Proteomes" id="UP000533021">
    <property type="component" value="Unassembled WGS sequence"/>
</dbReference>
<evidence type="ECO:0000313" key="27">
    <source>
        <dbReference type="EMBL" id="EAK8897975.1"/>
    </source>
</evidence>
<dbReference type="PROSITE" id="PS51186">
    <property type="entry name" value="GNAT"/>
    <property type="match status" value="1"/>
</dbReference>
<dbReference type="Gene3D" id="3.40.630.30">
    <property type="match status" value="1"/>
</dbReference>
<dbReference type="EMBL" id="AABBYJ010000008">
    <property type="protein sequence ID" value="EAG4332087.1"/>
    <property type="molecule type" value="Genomic_DNA"/>
</dbReference>
<evidence type="ECO:0000313" key="4">
    <source>
        <dbReference type="EMBL" id="EAC6546992.1"/>
    </source>
</evidence>
<dbReference type="Proteomes" id="UP000322220">
    <property type="component" value="Unassembled WGS sequence"/>
</dbReference>
<evidence type="ECO:0000313" key="56">
    <source>
        <dbReference type="Proteomes" id="UP000344343"/>
    </source>
</evidence>
<evidence type="ECO:0000313" key="84">
    <source>
        <dbReference type="Proteomes" id="UP000540117"/>
    </source>
</evidence>
<dbReference type="EMBL" id="AANPAU010000014">
    <property type="protein sequence ID" value="EDP8515436.1"/>
    <property type="molecule type" value="Genomic_DNA"/>
</dbReference>
<evidence type="ECO:0000313" key="75">
    <source>
        <dbReference type="Proteomes" id="UP000478682"/>
    </source>
</evidence>
<evidence type="ECO:0000313" key="87">
    <source>
        <dbReference type="Proteomes" id="UP000549379"/>
    </source>
</evidence>
<reference evidence="53 55" key="5">
    <citation type="submission" date="2018-06" db="EMBL/GenBank/DDBJ databases">
        <authorList>
            <consortium name="PulseNet: The National Subtyping Network for Foodborne Disease Surveillance"/>
            <person name="Tarr C.L."/>
            <person name="Trees E."/>
            <person name="Katz L.S."/>
            <person name="Carleton-Romer H.A."/>
            <person name="Stroika S."/>
            <person name="Kucerova Z."/>
            <person name="Roache K.F."/>
            <person name="Sabol A.L."/>
            <person name="Besser J."/>
            <person name="Gerner-Smidt P."/>
        </authorList>
    </citation>
    <scope>NUCLEOTIDE SEQUENCE [LARGE SCALE GENOMIC DNA]</scope>
    <source>
        <strain evidence="2 55">2015L-6227</strain>
        <strain evidence="11 53">PNUSAL000134</strain>
        <strain evidence="5 59">PNUSAL000910</strain>
        <strain evidence="13 60">PNUSAL002180</strain>
        <strain evidence="14 75">PNUSAL002298</strain>
        <strain evidence="27 58">PNUSAL004402</strain>
        <strain evidence="34 78">PNUSAL005692</strain>
    </source>
</reference>
<dbReference type="EMBL" id="MJTJ01000002">
    <property type="protein sequence ID" value="OET52974.1"/>
    <property type="molecule type" value="Genomic_DNA"/>
</dbReference>
<dbReference type="Proteomes" id="UP000843503">
    <property type="component" value="Unassembled WGS sequence"/>
</dbReference>
<evidence type="ECO:0000313" key="6">
    <source>
        <dbReference type="EMBL" id="EAD1186029.1"/>
    </source>
</evidence>
<dbReference type="Proteomes" id="UP000843775">
    <property type="component" value="Unassembled WGS sequence"/>
</dbReference>
<dbReference type="InterPro" id="IPR000182">
    <property type="entry name" value="GNAT_dom"/>
</dbReference>
<evidence type="ECO:0000313" key="32">
    <source>
        <dbReference type="EMBL" id="ECX6925153.1"/>
    </source>
</evidence>
<evidence type="ECO:0000313" key="47">
    <source>
        <dbReference type="EMBL" id="OET52974.1"/>
    </source>
</evidence>
<reference evidence="69 86" key="8">
    <citation type="submission" date="2019-04" db="EMBL/GenBank/DDBJ databases">
        <authorList>
            <consortium name="GenomeTrakr network: Whole genome sequencing for foodborne pathogen traceback"/>
        </authorList>
    </citation>
    <scope>NUCLEOTIDE SEQUENCE [LARGE SCALE GENOMIC DNA]</scope>
    <source>
        <strain evidence="22 86">CFSAN004300</strain>
        <strain evidence="33 61">FLAG-55987</strain>
        <strain evidence="28 69">PHLUSALM00088</strain>
    </source>
</reference>
<dbReference type="Pfam" id="PF00583">
    <property type="entry name" value="Acetyltransf_1"/>
    <property type="match status" value="1"/>
</dbReference>
<evidence type="ECO:0000313" key="49">
    <source>
        <dbReference type="EMBL" id="TYU52243.1"/>
    </source>
</evidence>
<dbReference type="EMBL" id="AABAYG010000006">
    <property type="protein sequence ID" value="EAG2246379.1"/>
    <property type="molecule type" value="Genomic_DNA"/>
</dbReference>
<dbReference type="OMA" id="IEICYNP"/>
<evidence type="ECO:0000313" key="81">
    <source>
        <dbReference type="Proteomes" id="UP000528151"/>
    </source>
</evidence>
<evidence type="ECO:0000313" key="17">
    <source>
        <dbReference type="EMBL" id="EAG2515935.1"/>
    </source>
</evidence>
<dbReference type="PANTHER" id="PTHR43617">
    <property type="entry name" value="L-AMINO ACID N-ACETYLTRANSFERASE"/>
    <property type="match status" value="1"/>
</dbReference>
<reference evidence="48 50" key="2">
    <citation type="journal article" date="2018" name="BMC Genomics">
        <title>Genes significantly associated with lineage II food isolates of Listeria monocytogenes.</title>
        <authorList>
            <person name="Pirone-Davies C."/>
            <person name="Chen Y."/>
            <person name="Pightling A."/>
            <person name="Ryan G."/>
            <person name="Wang Y."/>
            <person name="Yao K."/>
            <person name="Hoffmann M."/>
            <person name="Allard M.W."/>
        </authorList>
    </citation>
    <scope>NUCLEOTIDE SEQUENCE [LARGE SCALE GENOMIC DNA]</scope>
    <source>
        <strain evidence="48 50">PNUSAL000550</strain>
    </source>
</reference>
<dbReference type="Proteomes" id="UP000840197">
    <property type="component" value="Unassembled WGS sequence"/>
</dbReference>
<evidence type="ECO:0000313" key="80">
    <source>
        <dbReference type="Proteomes" id="UP000527632"/>
    </source>
</evidence>
<dbReference type="Proteomes" id="UP000410967">
    <property type="component" value="Unassembled WGS sequence"/>
</dbReference>
<dbReference type="EMBL" id="AABCVX010000007">
    <property type="protein sequence ID" value="EAG6170316.1"/>
    <property type="molecule type" value="Genomic_DNA"/>
</dbReference>
<evidence type="ECO:0000313" key="40">
    <source>
        <dbReference type="EMBL" id="HAB8557538.1"/>
    </source>
</evidence>
<dbReference type="EMBL" id="VTIK01000004">
    <property type="protein sequence ID" value="TYU52243.1"/>
    <property type="molecule type" value="Genomic_DNA"/>
</dbReference>
<dbReference type="EMBL" id="DAAIJL010000008">
    <property type="protein sequence ID" value="HAB8557538.1"/>
    <property type="molecule type" value="Genomic_DNA"/>
</dbReference>
<evidence type="ECO:0000313" key="82">
    <source>
        <dbReference type="Proteomes" id="UP000530452"/>
    </source>
</evidence>
<evidence type="ECO:0000313" key="52">
    <source>
        <dbReference type="Proteomes" id="UP000331186"/>
    </source>
</evidence>
<evidence type="ECO:0000313" key="3">
    <source>
        <dbReference type="EMBL" id="EAC5550707.1"/>
    </source>
</evidence>
<keyword evidence="48" id="KW-0012">Acyltransferase</keyword>
<dbReference type="Proteomes" id="UP000478682">
    <property type="component" value="Unassembled WGS sequence"/>
</dbReference>
<dbReference type="EMBL" id="AABBHO010000033">
    <property type="protein sequence ID" value="EAG2997779.1"/>
    <property type="molecule type" value="Genomic_DNA"/>
</dbReference>
<evidence type="ECO:0000313" key="39">
    <source>
        <dbReference type="EMBL" id="HAB8398397.1"/>
    </source>
</evidence>
<dbReference type="EMBL" id="AAAKQF010000007">
    <property type="protein sequence ID" value="EAC9040655.1"/>
    <property type="molecule type" value="Genomic_DNA"/>
</dbReference>
<dbReference type="EMBL" id="AABBZO010000010">
    <property type="protein sequence ID" value="EAG4462513.1"/>
    <property type="molecule type" value="Genomic_DNA"/>
</dbReference>
<dbReference type="Proteomes" id="UP000398321">
    <property type="component" value="Unassembled WGS sequence"/>
</dbReference>
<evidence type="ECO:0000313" key="50">
    <source>
        <dbReference type="Proteomes" id="UP000272537"/>
    </source>
</evidence>
<dbReference type="SUPFAM" id="SSF55729">
    <property type="entry name" value="Acyl-CoA N-acyltransferases (Nat)"/>
    <property type="match status" value="1"/>
</dbReference>
<evidence type="ECO:0000313" key="77">
    <source>
        <dbReference type="Proteomes" id="UP000481141"/>
    </source>
</evidence>
<evidence type="ECO:0000313" key="69">
    <source>
        <dbReference type="Proteomes" id="UP000410967"/>
    </source>
</evidence>
<dbReference type="EMBL" id="DAAJZA010000004">
    <property type="protein sequence ID" value="HAC1754785.1"/>
    <property type="molecule type" value="Genomic_DNA"/>
</dbReference>
<dbReference type="Proteomes" id="UP000540117">
    <property type="component" value="Unassembled WGS sequence"/>
</dbReference>
<evidence type="ECO:0000313" key="73">
    <source>
        <dbReference type="Proteomes" id="UP000460224"/>
    </source>
</evidence>
<dbReference type="Proteomes" id="UP000467347">
    <property type="component" value="Unassembled WGS sequence"/>
</dbReference>
<evidence type="ECO:0000313" key="46">
    <source>
        <dbReference type="EMBL" id="KAA9447688.1"/>
    </source>
</evidence>
<dbReference type="CDD" id="cd04301">
    <property type="entry name" value="NAT_SF"/>
    <property type="match status" value="1"/>
</dbReference>
<dbReference type="Proteomes" id="UP000489121">
    <property type="component" value="Unassembled WGS sequence"/>
</dbReference>
<evidence type="ECO:0000313" key="7">
    <source>
        <dbReference type="EMBL" id="EAD3793721.1"/>
    </source>
</evidence>
<dbReference type="Proteomes" id="UP000272537">
    <property type="component" value="Unassembled WGS sequence"/>
</dbReference>
<evidence type="ECO:0000313" key="13">
    <source>
        <dbReference type="EMBL" id="EAG0866307.1"/>
    </source>
</evidence>
<evidence type="ECO:0000313" key="42">
    <source>
        <dbReference type="EMBL" id="HAC0275677.1"/>
    </source>
</evidence>
<evidence type="ECO:0000313" key="66">
    <source>
        <dbReference type="Proteomes" id="UP000393182"/>
    </source>
</evidence>
<dbReference type="Proteomes" id="UP000365297">
    <property type="component" value="Unassembled WGS sequence"/>
</dbReference>
<evidence type="ECO:0000313" key="41">
    <source>
        <dbReference type="EMBL" id="HAC0013351.1"/>
    </source>
</evidence>
<dbReference type="EMBL" id="AABGUK010000005">
    <property type="protein sequence ID" value="EAH4242816.1"/>
    <property type="molecule type" value="Genomic_DNA"/>
</dbReference>
<dbReference type="EMBL" id="AALGDA010000026">
    <property type="protein sequence ID" value="ECY9783152.1"/>
    <property type="molecule type" value="Genomic_DNA"/>
</dbReference>
<evidence type="ECO:0000313" key="70">
    <source>
        <dbReference type="Proteomes" id="UP000423131"/>
    </source>
</evidence>
<evidence type="ECO:0000313" key="90">
    <source>
        <dbReference type="Proteomes" id="UP000841146"/>
    </source>
</evidence>
<reference evidence="54 57" key="6">
    <citation type="submission" date="2018-06" db="EMBL/GenBank/DDBJ databases">
        <authorList>
            <consortium name="GenomeTrakr: Next Generation Sequencing Network for Food Pathogen Tracability"/>
        </authorList>
    </citation>
    <scope>NUCLEOTIDE SEQUENCE [LARGE SCALE GENOMIC DNA]</scope>
    <source>
        <strain evidence="18 87">10B02965A-1</strain>
        <strain evidence="20 81">CFSAN063727</strain>
        <strain evidence="35 72">CFSAN102901</strain>
        <strain evidence="10 64">FDA00006494</strain>
        <strain evidence="3 62">FDA00007096</strain>
        <strain evidence="6 68">FDA00008584</strain>
        <strain evidence="16">FDA00011243</strain>
        <strain evidence="4 52">FDA00013332</strain>
        <strain evidence="9 56">FDA00013853</strain>
        <strain evidence="29 70">FDA00014336</strain>
        <strain evidence="31 65">FDA00014370</strain>
        <strain evidence="30 67">FDA00014392</strain>
        <strain evidence="37">FDA00015054</strain>
        <strain evidence="19 84">FDA1005580-S054-001</strain>
        <strain evidence="76">FDA1090798-S029-001</strain>
        <strain evidence="77">FDA956581-098-004</strain>
        <strain evidence="17 79">FDA960927-006-004</strain>
        <strain evidence="21 88">FLAG-38921</strain>
        <strain evidence="32 71">FLAG-51482A</strain>
        <strain evidence="15 54">FLAG-54356</strain>
        <strain evidence="8 63">FSIS31901579</strain>
        <strain evidence="26 80">LS1344</strain>
        <strain evidence="36 74">OSF101448</strain>
        <strain evidence="7 57">VA-WGS-00405</strain>
    </source>
</reference>
<evidence type="ECO:0000313" key="55">
    <source>
        <dbReference type="Proteomes" id="UP000339309"/>
    </source>
</evidence>
<dbReference type="Proteomes" id="UP000427828">
    <property type="component" value="Unassembled WGS sequence"/>
</dbReference>
<dbReference type="EMBL" id="AANCRK010000007">
    <property type="protein sequence ID" value="EDN7716081.1"/>
    <property type="molecule type" value="Genomic_DNA"/>
</dbReference>
<dbReference type="EMBL" id="DAAEZQ010000005">
    <property type="protein sequence ID" value="HAA9722374.1"/>
    <property type="molecule type" value="Genomic_DNA"/>
</dbReference>
<evidence type="ECO:0000313" key="24">
    <source>
        <dbReference type="EMBL" id="EAH2282566.1"/>
    </source>
</evidence>
<dbReference type="EMBL" id="AABFVG010000007">
    <property type="protein sequence ID" value="EAH2282566.1"/>
    <property type="molecule type" value="Genomic_DNA"/>
</dbReference>
<dbReference type="Proteomes" id="UP000525850">
    <property type="component" value="Unassembled WGS sequence"/>
</dbReference>
<dbReference type="Proteomes" id="UP000358545">
    <property type="component" value="Unassembled WGS sequence"/>
</dbReference>
<dbReference type="Proteomes" id="UP000548278">
    <property type="component" value="Unassembled WGS sequence"/>
</dbReference>
<dbReference type="AlphaFoldDB" id="A0A0B8R0B5"/>
<dbReference type="EMBL" id="AAASLB010000006">
    <property type="protein sequence ID" value="EAE4942497.1"/>
    <property type="molecule type" value="Genomic_DNA"/>
</dbReference>
<dbReference type="RefSeq" id="WP_003727949.1">
    <property type="nucleotide sequence ID" value="NC_021824.1"/>
</dbReference>
<evidence type="ECO:0000313" key="89">
    <source>
        <dbReference type="Proteomes" id="UP000840197"/>
    </source>
</evidence>
<evidence type="ECO:0000313" key="21">
    <source>
        <dbReference type="EMBL" id="EAG6170316.1"/>
    </source>
</evidence>
<evidence type="ECO:0000313" key="14">
    <source>
        <dbReference type="EMBL" id="EAG1894205.1"/>
    </source>
</evidence>
<dbReference type="EMBL" id="AAANYN010000005">
    <property type="protein sequence ID" value="EAD5773576.1"/>
    <property type="molecule type" value="Genomic_DNA"/>
</dbReference>
<evidence type="ECO:0000313" key="64">
    <source>
        <dbReference type="Proteomes" id="UP000379076"/>
    </source>
</evidence>
<dbReference type="Proteomes" id="UP000546397">
    <property type="component" value="Unassembled WGS sequence"/>
</dbReference>
<evidence type="ECO:0000313" key="54">
    <source>
        <dbReference type="Proteomes" id="UP000337746"/>
    </source>
</evidence>
<evidence type="ECO:0000313" key="65">
    <source>
        <dbReference type="Proteomes" id="UP000389283"/>
    </source>
</evidence>
<evidence type="ECO:0000313" key="78">
    <source>
        <dbReference type="Proteomes" id="UP000489121"/>
    </source>
</evidence>
<dbReference type="EMBL" id="AAALRN010000007">
    <property type="protein sequence ID" value="EAD1186029.1"/>
    <property type="molecule type" value="Genomic_DNA"/>
</dbReference>
<feature type="domain" description="N-acetyltransferase" evidence="1">
    <location>
        <begin position="2"/>
        <end position="147"/>
    </location>
</feature>
<dbReference type="EMBL" id="AAAIXK010000005">
    <property type="protein sequence ID" value="EAC5550707.1"/>
    <property type="molecule type" value="Genomic_DNA"/>
</dbReference>
<reference evidence="49 51" key="9">
    <citation type="submission" date="2019-08" db="EMBL/GenBank/DDBJ databases">
        <title>Soil Listeria distribution.</title>
        <authorList>
            <person name="Liao J."/>
        </authorList>
    </citation>
    <scope>NUCLEOTIDE SEQUENCE [LARGE SCALE GENOMIC DNA]</scope>
    <source>
        <strain evidence="49 51">IN-RH-2-BL1</strain>
    </source>
</reference>
<dbReference type="EMBL" id="DAAJFY010000006">
    <property type="protein sequence ID" value="HAC0275677.1"/>
    <property type="molecule type" value="Genomic_DNA"/>
</dbReference>
<evidence type="ECO:0000313" key="37">
    <source>
        <dbReference type="EMBL" id="EDP8515436.1"/>
    </source>
</evidence>
<dbReference type="Proteomes" id="UP000331186">
    <property type="component" value="Unassembled WGS sequence"/>
</dbReference>
<reference evidence="39" key="10">
    <citation type="submission" date="2020-01" db="EMBL/GenBank/DDBJ databases">
        <authorList>
            <consortium name="NCBI Pathogen Detection Project"/>
        </authorList>
    </citation>
    <scope>NUCLEOTIDE SEQUENCE</scope>
    <source>
        <strain evidence="44">2017-325981-023-01</strain>
        <strain evidence="40">CFIAFB20100120</strain>
        <strain evidence="39">CFIAFB20130012</strain>
        <strain evidence="42">CFIAFB20170037</strain>
        <strain evidence="41">CFIAFB20170045</strain>
        <strain evidence="43">DMG1500109</strain>
        <strain evidence="38">HPB3501</strain>
        <strain evidence="45">SFBRL218_S4</strain>
    </source>
</reference>
<dbReference type="EC" id="2.3.1.57" evidence="48"/>
<evidence type="ECO:0000313" key="16">
    <source>
        <dbReference type="EMBL" id="EAG2246379.1"/>
    </source>
</evidence>
<evidence type="ECO:0000313" key="2">
    <source>
        <dbReference type="EMBL" id="EAC4553501.1"/>
    </source>
</evidence>
<dbReference type="Proteomes" id="UP000376505">
    <property type="component" value="Unassembled WGS sequence"/>
</dbReference>
<evidence type="ECO:0000313" key="34">
    <source>
        <dbReference type="EMBL" id="ECY9783152.1"/>
    </source>
</evidence>
<evidence type="ECO:0000313" key="11">
    <source>
        <dbReference type="EMBL" id="EAE2354389.1"/>
    </source>
</evidence>
<evidence type="ECO:0000313" key="36">
    <source>
        <dbReference type="EMBL" id="EDN9836757.1"/>
    </source>
</evidence>
<evidence type="ECO:0000313" key="76">
    <source>
        <dbReference type="Proteomes" id="UP000478704"/>
    </source>
</evidence>
<accession>A0A0B8R0B5</accession>
<dbReference type="Proteomes" id="UP000844415">
    <property type="component" value="Unassembled WGS sequence"/>
</dbReference>
<reference evidence="46 73" key="4">
    <citation type="submission" date="2018-04" db="EMBL/GenBank/DDBJ databases">
        <title>Genome Analysis of a Prevalent Clone of Listeria monocytogenes Sequence Type 87 in China.</title>
        <authorList>
            <person name="Wang Y."/>
        </authorList>
    </citation>
    <scope>NUCLEOTIDE SEQUENCE [LARGE SCALE GENOMIC DNA]</scope>
    <source>
        <strain evidence="46 73">ICDC_LM1523</strain>
    </source>
</reference>
<dbReference type="Proteomes" id="UP000344343">
    <property type="component" value="Unassembled WGS sequence"/>
</dbReference>
<dbReference type="EMBL" id="AALEDS010000006">
    <property type="protein sequence ID" value="ECY6544283.1"/>
    <property type="molecule type" value="Genomic_DNA"/>
</dbReference>
<dbReference type="PANTHER" id="PTHR43617:SF2">
    <property type="entry name" value="UPF0039 PROTEIN SLL0451"/>
    <property type="match status" value="1"/>
</dbReference>
<evidence type="ECO:0000313" key="59">
    <source>
        <dbReference type="Proteomes" id="UP000354255"/>
    </source>
</evidence>
<gene>
    <name evidence="48" type="primary">bltd_2</name>
    <name evidence="13" type="ORF">A8L61_03310</name>
    <name evidence="22" type="ORF">AB917_08305</name>
    <name evidence="2" type="ORF">ABZ57_13475</name>
    <name evidence="47" type="ORF">AJL21_00310</name>
    <name evidence="10" type="ORF">ART25_12105</name>
    <name evidence="3" type="ORF">ARY78_09725</name>
    <name evidence="17" type="ORF">B1N52_12250</name>
    <name evidence="16" type="ORF">B1S26_13290</name>
    <name evidence="18" type="ORF">B5K54_10850</name>
    <name evidence="14" type="ORF">BB997_11345</name>
    <name evidence="32" type="ORF">BCZ19_10775</name>
    <name evidence="15" type="ORF">BCZ21_12110</name>
    <name evidence="20" type="ORF">CA369_09465</name>
    <name evidence="19" type="ORF">CAV64_12625</name>
    <name evidence="24" type="ORF">D4920_10825</name>
    <name evidence="23" type="ORF">D4B11_09055</name>
    <name evidence="25" type="ORF">D5N24_10180</name>
    <name evidence="27" type="ORF">D7104_09745</name>
    <name evidence="46" type="ORF">DCK61_12730</name>
    <name evidence="21" type="ORF">DCT16_13125</name>
    <name evidence="4" type="ORF">DU018_01300</name>
    <name evidence="48" type="ORF">DYZ80_02949</name>
    <name evidence="12" type="ORF">E1W56_10665</name>
    <name evidence="26" type="ORF">E5F58_12545</name>
    <name evidence="9" type="ORF">EX365_11320</name>
    <name evidence="8" type="ORF">EXZ73_04640</name>
    <name evidence="33" type="ORF">F6436_08075</name>
    <name evidence="34" type="ORF">F6515_09100</name>
    <name evidence="28" type="ORF">FA835_11535</name>
    <name evidence="30" type="ORF">FLQ97_08240</name>
    <name evidence="29" type="ORF">FLR03_02680</name>
    <name evidence="31" type="ORF">FNX40_12615</name>
    <name evidence="49" type="ORF">FZW98_10130</name>
    <name evidence="37" type="ORF">G3O21_002897</name>
    <name evidence="43" type="ORF">GI949_07345</name>
    <name evidence="38" type="ORF">GIH49_09525</name>
    <name evidence="36" type="ORF">GJW51_08745</name>
    <name evidence="35" type="ORF">GQG13_13235</name>
    <name evidence="39" type="ORF">GYR60_07680</name>
    <name evidence="40" type="ORF">GYS09_09560</name>
    <name evidence="41" type="ORF">GYX23_10095</name>
    <name evidence="42" type="ORF">GYY14_09875</name>
    <name evidence="44" type="ORF">HQN34_002454</name>
    <name evidence="45" type="ORF">IP987_001862</name>
    <name evidence="5" type="ORF">KV70_10590</name>
    <name evidence="6" type="ORF">QD52_13155</name>
    <name evidence="7" type="ORF">UI29_13245</name>
    <name evidence="11" type="ORF">Y261_08530</name>
</gene>
<dbReference type="Proteomes" id="UP000403352">
    <property type="component" value="Unassembled WGS sequence"/>
</dbReference>
<dbReference type="Proteomes" id="UP000339309">
    <property type="component" value="Unassembled WGS sequence"/>
</dbReference>
<dbReference type="GO" id="GO:0004145">
    <property type="term" value="F:diamine N-acetyltransferase activity"/>
    <property type="evidence" value="ECO:0007669"/>
    <property type="project" value="UniProtKB-EC"/>
</dbReference>
<evidence type="ECO:0000259" key="1">
    <source>
        <dbReference type="PROSITE" id="PS51186"/>
    </source>
</evidence>
<evidence type="ECO:0000313" key="53">
    <source>
        <dbReference type="Proteomes" id="UP000336166"/>
    </source>
</evidence>
<evidence type="ECO:0000313" key="71">
    <source>
        <dbReference type="Proteomes" id="UP000427828"/>
    </source>
</evidence>
<dbReference type="EMBL" id="AABBAW010000007">
    <property type="protein sequence ID" value="EAG2515935.1"/>
    <property type="molecule type" value="Genomic_DNA"/>
</dbReference>
<dbReference type="InterPro" id="IPR050276">
    <property type="entry name" value="MshD_Acetyltransferase"/>
</dbReference>
<evidence type="ECO:0000313" key="18">
    <source>
        <dbReference type="EMBL" id="EAG2997779.1"/>
    </source>
</evidence>
<dbReference type="Proteomes" id="UP000852906">
    <property type="component" value="Unassembled WGS sequence"/>
</dbReference>
<evidence type="ECO:0000313" key="91">
    <source>
        <dbReference type="Proteomes" id="UP000843775"/>
    </source>
</evidence>
<evidence type="ECO:0000313" key="22">
    <source>
        <dbReference type="EMBL" id="EAG6990589.1"/>
    </source>
</evidence>
<dbReference type="Proteomes" id="UP000530452">
    <property type="component" value="Unassembled WGS sequence"/>
</dbReference>
<evidence type="ECO:0000313" key="12">
    <source>
        <dbReference type="EMBL" id="EAE4942497.1"/>
    </source>
</evidence>
<reference evidence="89 90" key="3">
    <citation type="journal article" date="2018" name="Genome Biol.">
        <title>SKESA: strategic k-mer extension for scrupulous assemblies.</title>
        <authorList>
            <person name="Souvorov A."/>
            <person name="Agarwala R."/>
            <person name="Lipman D.J."/>
        </authorList>
    </citation>
    <scope>NUCLEOTIDE SEQUENCE [LARGE SCALE GENOMIC DNA]</scope>
    <source>
        <strain evidence="44">2017-325981-023-01</strain>
        <strain evidence="40 92">CFIAFB20100120</strain>
        <strain evidence="39 89">CFIAFB20130012</strain>
        <strain evidence="42">CFIAFB20170037</strain>
        <strain evidence="41 90">CFIAFB20170045</strain>
        <strain evidence="43 91">DMG1500109</strain>
        <strain evidence="38">HPB3501</strain>
        <strain evidence="45">SFBRL218_S4</strain>
    </source>
</reference>
<evidence type="ECO:0000313" key="93">
    <source>
        <dbReference type="Proteomes" id="UP000852906"/>
    </source>
</evidence>
<dbReference type="EMBL" id="AABAGT010000004">
    <property type="protein sequence ID" value="EAG0866307.1"/>
    <property type="molecule type" value="Genomic_DNA"/>
</dbReference>
<dbReference type="EMBL" id="DABJAN010000005">
    <property type="protein sequence ID" value="HAJ9594227.1"/>
    <property type="molecule type" value="Genomic_DNA"/>
</dbReference>
<dbReference type="InterPro" id="IPR016181">
    <property type="entry name" value="Acyl_CoA_acyltransferase"/>
</dbReference>
<evidence type="ECO:0000313" key="29">
    <source>
        <dbReference type="EMBL" id="ECB9472582.1"/>
    </source>
</evidence>
<dbReference type="EMBL" id="QDAY01000005">
    <property type="protein sequence ID" value="KAA9447688.1"/>
    <property type="molecule type" value="Genomic_DNA"/>
</dbReference>
<dbReference type="Proteomes" id="UP000345329">
    <property type="component" value="Unassembled WGS sequence"/>
</dbReference>
<evidence type="ECO:0000313" key="8">
    <source>
        <dbReference type="EMBL" id="EAD5773576.1"/>
    </source>
</evidence>
<dbReference type="EMBL" id="AABATR010000006">
    <property type="protein sequence ID" value="EAG1894205.1"/>
    <property type="molecule type" value="Genomic_DNA"/>
</dbReference>
<dbReference type="Proteomes" id="UP000354255">
    <property type="component" value="Unassembled WGS sequence"/>
</dbReference>
<dbReference type="EMBL" id="AAAREG010000006">
    <property type="protein sequence ID" value="EAE2354389.1"/>
    <property type="molecule type" value="Genomic_DNA"/>
</dbReference>
<dbReference type="EMBL" id="AAIAJJ010000006">
    <property type="protein sequence ID" value="ECC1557645.1"/>
    <property type="molecule type" value="Genomic_DNA"/>
</dbReference>
<dbReference type="EMBL" id="AAANYR010000006">
    <property type="protein sequence ID" value="EAD5787147.1"/>
    <property type="molecule type" value="Genomic_DNA"/>
</dbReference>
<dbReference type="Proteomes" id="UP000481141">
    <property type="component" value="Unassembled WGS sequence"/>
</dbReference>
<dbReference type="EMBL" id="AALAQH010000006">
    <property type="protein sequence ID" value="ECX6925153.1"/>
    <property type="molecule type" value="Genomic_DNA"/>
</dbReference>
<evidence type="ECO:0000313" key="85">
    <source>
        <dbReference type="Proteomes" id="UP000546397"/>
    </source>
</evidence>
<dbReference type="Proteomes" id="UP000566721">
    <property type="component" value="Unassembled WGS sequence"/>
</dbReference>
<dbReference type="Proteomes" id="UP000853596">
    <property type="component" value="Unassembled WGS sequence"/>
</dbReference>
<evidence type="ECO:0000313" key="30">
    <source>
        <dbReference type="EMBL" id="ECB9513723.1"/>
    </source>
</evidence>
<proteinExistence type="predicted"/>
<dbReference type="Proteomes" id="UP000350032">
    <property type="component" value="Unassembled WGS sequence"/>
</dbReference>
<evidence type="ECO:0000313" key="62">
    <source>
        <dbReference type="Proteomes" id="UP000365297"/>
    </source>
</evidence>
<dbReference type="EMBL" id="DABXZF010000017">
    <property type="protein sequence ID" value="HAO5922672.1"/>
    <property type="molecule type" value="Genomic_DNA"/>
</dbReference>
<evidence type="ECO:0000313" key="63">
    <source>
        <dbReference type="Proteomes" id="UP000376505"/>
    </source>
</evidence>
<evidence type="ECO:0000313" key="86">
    <source>
        <dbReference type="Proteomes" id="UP000548278"/>
    </source>
</evidence>
<dbReference type="EMBL" id="AAHZFN010000003">
    <property type="protein sequence ID" value="ECB9472582.1"/>
    <property type="molecule type" value="Genomic_DNA"/>
</dbReference>
<organism evidence="18 87">
    <name type="scientific">Listeria monocytogenes</name>
    <dbReference type="NCBI Taxonomy" id="1639"/>
    <lineage>
        <taxon>Bacteria</taxon>
        <taxon>Bacillati</taxon>
        <taxon>Bacillota</taxon>
        <taxon>Bacilli</taxon>
        <taxon>Bacillales</taxon>
        <taxon>Listeriaceae</taxon>
        <taxon>Listeria</taxon>
    </lineage>
</organism>
<evidence type="ECO:0000313" key="58">
    <source>
        <dbReference type="Proteomes" id="UP000350032"/>
    </source>
</evidence>
<evidence type="ECO:0000313" key="38">
    <source>
        <dbReference type="EMBL" id="HAA9722374.1"/>
    </source>
</evidence>
<evidence type="ECO:0000313" key="51">
    <source>
        <dbReference type="Proteomes" id="UP000322220"/>
    </source>
</evidence>
<evidence type="ECO:0000313" key="9">
    <source>
        <dbReference type="EMBL" id="EAD5787147.1"/>
    </source>
</evidence>
<dbReference type="Proteomes" id="UP000455569">
    <property type="component" value="Unassembled WGS sequence"/>
</dbReference>
<dbReference type="EMBL" id="AABEMN010000012">
    <property type="protein sequence ID" value="EAG9519922.1"/>
    <property type="molecule type" value="Genomic_DNA"/>
</dbReference>
<dbReference type="EMBL" id="QXLS01000009">
    <property type="protein sequence ID" value="RKA04912.1"/>
    <property type="molecule type" value="Genomic_DNA"/>
</dbReference>
<evidence type="ECO:0000313" key="61">
    <source>
        <dbReference type="Proteomes" id="UP000364988"/>
    </source>
</evidence>
<evidence type="ECO:0000313" key="79">
    <source>
        <dbReference type="Proteomes" id="UP000525850"/>
    </source>
</evidence>
<evidence type="ECO:0000313" key="33">
    <source>
        <dbReference type="EMBL" id="ECY6544283.1"/>
    </source>
</evidence>
<reference evidence="12 66" key="7">
    <citation type="submission" date="2019-03" db="EMBL/GenBank/DDBJ databases">
        <authorList>
            <person name="Ashton P.M."/>
            <person name="Dallman T."/>
            <person name="Nair S."/>
            <person name="De Pinna E."/>
            <person name="Peters T."/>
            <person name="Grant K."/>
        </authorList>
    </citation>
    <scope>NUCLEOTIDE SEQUENCE [LARGE SCALE GENOMIC DNA]</scope>
    <source>
        <strain evidence="24 83">282333</strain>
        <strain evidence="25 82">282352</strain>
        <strain evidence="23 85">289003</strain>
        <strain evidence="12">RL15000286</strain>
    </source>
</reference>
<dbReference type="KEGG" id="lmok:CQ02_12195"/>
<dbReference type="Proteomes" id="UP000478704">
    <property type="component" value="Unassembled WGS sequence"/>
</dbReference>
<evidence type="ECO:0000313" key="31">
    <source>
        <dbReference type="EMBL" id="ECC1557645.1"/>
    </source>
</evidence>
<evidence type="ECO:0000313" key="35">
    <source>
        <dbReference type="EMBL" id="EDN7716081.1"/>
    </source>
</evidence>
<dbReference type="EMBL" id="AABAWE010000006">
    <property type="protein sequence ID" value="EAG2088007.1"/>
    <property type="molecule type" value="Genomic_DNA"/>
</dbReference>
<evidence type="ECO:0000313" key="15">
    <source>
        <dbReference type="EMBL" id="EAG2088007.1"/>
    </source>
</evidence>
<evidence type="ECO:0000313" key="10">
    <source>
        <dbReference type="EMBL" id="EAE1339655.1"/>
    </source>
</evidence>
<evidence type="ECO:0000313" key="72">
    <source>
        <dbReference type="Proteomes" id="UP000455569"/>
    </source>
</evidence>
<evidence type="ECO:0000313" key="19">
    <source>
        <dbReference type="EMBL" id="EAG4332087.1"/>
    </source>
</evidence>
<dbReference type="Proteomes" id="UP000379076">
    <property type="component" value="Unassembled WGS sequence"/>
</dbReference>
<evidence type="ECO:0000313" key="67">
    <source>
        <dbReference type="Proteomes" id="UP000398321"/>
    </source>
</evidence>
<name>A0A0B8R0B5_LISMN</name>
<evidence type="ECO:0000313" key="88">
    <source>
        <dbReference type="Proteomes" id="UP000566721"/>
    </source>
</evidence>
<dbReference type="Proteomes" id="UP000528151">
    <property type="component" value="Unassembled WGS sequence"/>
</dbReference>
<dbReference type="EMBL" id="AAAIKW010000012">
    <property type="protein sequence ID" value="EAC4553501.1"/>
    <property type="molecule type" value="Genomic_DNA"/>
</dbReference>
<dbReference type="Proteomes" id="UP000393182">
    <property type="component" value="Unassembled WGS sequence"/>
</dbReference>
<evidence type="ECO:0000313" key="45">
    <source>
        <dbReference type="EMBL" id="HAO5922672.1"/>
    </source>
</evidence>
<dbReference type="Proteomes" id="UP000527632">
    <property type="component" value="Unassembled WGS sequence"/>
</dbReference>
<evidence type="ECO:0000313" key="26">
    <source>
        <dbReference type="EMBL" id="EAH4242816.1"/>
    </source>
</evidence>
<dbReference type="Proteomes" id="UP000336166">
    <property type="component" value="Unassembled WGS sequence"/>
</dbReference>
<protein>
    <submittedName>
        <fullName evidence="18 46">N-acetyltransferase</fullName>
    </submittedName>
    <submittedName>
        <fullName evidence="48">Spermine/spermidine acetyltransferase</fullName>
        <ecNumber evidence="48">2.3.1.57</ecNumber>
    </submittedName>
</protein>
<evidence type="ECO:0000313" key="83">
    <source>
        <dbReference type="Proteomes" id="UP000533021"/>
    </source>
</evidence>
<evidence type="ECO:0000313" key="74">
    <source>
        <dbReference type="Proteomes" id="UP000467347"/>
    </source>
</evidence>
<evidence type="ECO:0000313" key="57">
    <source>
        <dbReference type="Proteomes" id="UP000345329"/>
    </source>
</evidence>
<dbReference type="EMBL" id="AABDGJ010000005">
    <property type="protein sequence ID" value="EAG6990589.1"/>
    <property type="molecule type" value="Genomic_DNA"/>
</dbReference>
<dbReference type="Proteomes" id="UP000460224">
    <property type="component" value="Unassembled WGS sequence"/>
</dbReference>
<dbReference type="EMBL" id="AAAQQZ010000006">
    <property type="protein sequence ID" value="EAE1339655.1"/>
    <property type="molecule type" value="Genomic_DNA"/>
</dbReference>
<dbReference type="EMBL" id="AAAMZD010000007">
    <property type="protein sequence ID" value="EAD3793721.1"/>
    <property type="molecule type" value="Genomic_DNA"/>
</dbReference>